<comment type="caution">
    <text evidence="1">The sequence shown here is derived from an EMBL/GenBank/DDBJ whole genome shotgun (WGS) entry which is preliminary data.</text>
</comment>
<dbReference type="AlphaFoldDB" id="A0A4Y7RHA0"/>
<gene>
    <name evidence="1" type="ORF">Psch_01726</name>
</gene>
<accession>A0A4Y7RHA0</accession>
<sequence>MALLKLADKYSIERLDAACAKALSYTEQAILKSGRDKIQEESYVFPSSSEYGLTRGADYFSKRMRYSPISPNSMRR</sequence>
<keyword evidence="2" id="KW-1185">Reference proteome</keyword>
<organism evidence="1 2">
    <name type="scientific">Pelotomaculum schinkii</name>
    <dbReference type="NCBI Taxonomy" id="78350"/>
    <lineage>
        <taxon>Bacteria</taxon>
        <taxon>Bacillati</taxon>
        <taxon>Bacillota</taxon>
        <taxon>Clostridia</taxon>
        <taxon>Eubacteriales</taxon>
        <taxon>Desulfotomaculaceae</taxon>
        <taxon>Pelotomaculum</taxon>
    </lineage>
</organism>
<name>A0A4Y7RHA0_9FIRM</name>
<proteinExistence type="predicted"/>
<dbReference type="EMBL" id="QFGA01000001">
    <property type="protein sequence ID" value="TEB08171.1"/>
    <property type="molecule type" value="Genomic_DNA"/>
</dbReference>
<evidence type="ECO:0000313" key="1">
    <source>
        <dbReference type="EMBL" id="TEB08171.1"/>
    </source>
</evidence>
<dbReference type="Proteomes" id="UP000298324">
    <property type="component" value="Unassembled WGS sequence"/>
</dbReference>
<evidence type="ECO:0000313" key="2">
    <source>
        <dbReference type="Proteomes" id="UP000298324"/>
    </source>
</evidence>
<reference evidence="1 2" key="1">
    <citation type="journal article" date="2018" name="Environ. Microbiol.">
        <title>Novel energy conservation strategies and behaviour of Pelotomaculum schinkii driving syntrophic propionate catabolism.</title>
        <authorList>
            <person name="Hidalgo-Ahumada C.A.P."/>
            <person name="Nobu M.K."/>
            <person name="Narihiro T."/>
            <person name="Tamaki H."/>
            <person name="Liu W.T."/>
            <person name="Kamagata Y."/>
            <person name="Stams A.J.M."/>
            <person name="Imachi H."/>
            <person name="Sousa D.Z."/>
        </authorList>
    </citation>
    <scope>NUCLEOTIDE SEQUENCE [LARGE SCALE GENOMIC DNA]</scope>
    <source>
        <strain evidence="1 2">HH</strain>
    </source>
</reference>
<protein>
    <submittedName>
        <fullName evidence="1">Uncharacterized protein</fullName>
    </submittedName>
</protein>